<feature type="domain" description="Glycosyltransferase subfamily 4-like N-terminal" evidence="2">
    <location>
        <begin position="15"/>
        <end position="210"/>
    </location>
</feature>
<dbReference type="PANTHER" id="PTHR45947">
    <property type="entry name" value="SULFOQUINOVOSYL TRANSFERASE SQD2"/>
    <property type="match status" value="1"/>
</dbReference>
<dbReference type="PANTHER" id="PTHR45947:SF3">
    <property type="entry name" value="SULFOQUINOVOSYL TRANSFERASE SQD2"/>
    <property type="match status" value="1"/>
</dbReference>
<dbReference type="SUPFAM" id="SSF53756">
    <property type="entry name" value="UDP-Glycosyltransferase/glycogen phosphorylase"/>
    <property type="match status" value="1"/>
</dbReference>
<dbReference type="GO" id="GO:0016757">
    <property type="term" value="F:glycosyltransferase activity"/>
    <property type="evidence" value="ECO:0007669"/>
    <property type="project" value="InterPro"/>
</dbReference>
<evidence type="ECO:0000259" key="1">
    <source>
        <dbReference type="Pfam" id="PF00534"/>
    </source>
</evidence>
<gene>
    <name evidence="3" type="primary">bshA_2</name>
    <name evidence="3" type="ORF">TTHN1_01132</name>
</gene>
<dbReference type="AlphaFoldDB" id="A0A3P4ATU1"/>
<proteinExistence type="predicted"/>
<evidence type="ECO:0000259" key="2">
    <source>
        <dbReference type="Pfam" id="PF13439"/>
    </source>
</evidence>
<dbReference type="InterPro" id="IPR001296">
    <property type="entry name" value="Glyco_trans_1"/>
</dbReference>
<feature type="domain" description="Glycosyl transferase family 1" evidence="1">
    <location>
        <begin position="235"/>
        <end position="381"/>
    </location>
</feature>
<dbReference type="Proteomes" id="UP000279841">
    <property type="component" value="Chromosome"/>
</dbReference>
<name>A0A3P4ATU1_THETH</name>
<sequence>MRLLLVNSFYSPNVIGGAERVVELLAQLLVRKGHEVAVASLNLHSPRAWSETVRGVKVYYLPLKNLYVPFKTARPNVFRKAIWHAADSYNASMAGLFARVLRQETPDLVHTHNLAGFSVAVWKAVKRHGLPLVHTLHDHYLLCPRSTMFRGGRNCTDICTDCHLYAWPRRRMTTLVDAVVGVSHYILDRHLAYGYFTRSKRYVVYNGYDVPKGGMPQSRVERSDSESNTAFPLRFGYLGRLHPTKGVDQLLRSFLALPSGRAELRIAGKGEPEYEANLKKMTKERADVQWLGFMPPEEFFKAVDVLVVPSLWQDPAPMVVLEAMGNGVPVLGARRGGIPELVGEAGWVFDPDKPGDLEAHLRRCLGDPAEVKVMSQRARERAKLFSSENMLSSYLRIYESLLKESAR</sequence>
<dbReference type="RefSeq" id="WP_124104772.1">
    <property type="nucleotide sequence ID" value="NZ_LR027517.1"/>
</dbReference>
<dbReference type="Gene3D" id="3.40.50.2000">
    <property type="entry name" value="Glycogen Phosphorylase B"/>
    <property type="match status" value="2"/>
</dbReference>
<dbReference type="EMBL" id="LR027517">
    <property type="protein sequence ID" value="VCU53363.1"/>
    <property type="molecule type" value="Genomic_DNA"/>
</dbReference>
<dbReference type="CDD" id="cd03823">
    <property type="entry name" value="GT4_ExpE7-like"/>
    <property type="match status" value="1"/>
</dbReference>
<dbReference type="Pfam" id="PF13439">
    <property type="entry name" value="Glyco_transf_4"/>
    <property type="match status" value="1"/>
</dbReference>
<protein>
    <submittedName>
        <fullName evidence="3">N-acetyl-alpha-D-glucosaminyl L-malate synthase</fullName>
    </submittedName>
</protein>
<dbReference type="Pfam" id="PF00534">
    <property type="entry name" value="Glycos_transf_1"/>
    <property type="match status" value="1"/>
</dbReference>
<dbReference type="InterPro" id="IPR050194">
    <property type="entry name" value="Glycosyltransferase_grp1"/>
</dbReference>
<evidence type="ECO:0000313" key="4">
    <source>
        <dbReference type="Proteomes" id="UP000279841"/>
    </source>
</evidence>
<evidence type="ECO:0000313" key="3">
    <source>
        <dbReference type="EMBL" id="VCU53363.1"/>
    </source>
</evidence>
<accession>A0A3P4ATU1</accession>
<reference evidence="3 4" key="1">
    <citation type="submission" date="2018-10" db="EMBL/GenBank/DDBJ databases">
        <authorList>
            <person name="Peiro R."/>
            <person name="Begona"/>
            <person name="Cbmso G."/>
            <person name="Lopez M."/>
            <person name="Gonzalez S."/>
            <person name="Sacristan E."/>
            <person name="Castillo E."/>
        </authorList>
    </citation>
    <scope>NUCLEOTIDE SEQUENCE [LARGE SCALE GENOMIC DNA]</scope>
    <source>
        <strain evidence="3">TTHNAR1</strain>
    </source>
</reference>
<organism evidence="3 4">
    <name type="scientific">Thermus thermophilus</name>
    <dbReference type="NCBI Taxonomy" id="274"/>
    <lineage>
        <taxon>Bacteria</taxon>
        <taxon>Thermotogati</taxon>
        <taxon>Deinococcota</taxon>
        <taxon>Deinococci</taxon>
        <taxon>Thermales</taxon>
        <taxon>Thermaceae</taxon>
        <taxon>Thermus</taxon>
    </lineage>
</organism>
<dbReference type="InterPro" id="IPR028098">
    <property type="entry name" value="Glyco_trans_4-like_N"/>
</dbReference>